<keyword evidence="2" id="KW-0813">Transport</keyword>
<dbReference type="Pfam" id="PF07690">
    <property type="entry name" value="MFS_1"/>
    <property type="match status" value="1"/>
</dbReference>
<keyword evidence="4 8" id="KW-1133">Transmembrane helix</keyword>
<evidence type="ECO:0000256" key="1">
    <source>
        <dbReference type="ARBA" id="ARBA00004141"/>
    </source>
</evidence>
<gene>
    <name evidence="10" type="ORF">POVWA1_009050</name>
</gene>
<feature type="transmembrane region" description="Helical" evidence="8">
    <location>
        <begin position="73"/>
        <end position="93"/>
    </location>
</feature>
<feature type="transmembrane region" description="Helical" evidence="8">
    <location>
        <begin position="218"/>
        <end position="238"/>
    </location>
</feature>
<protein>
    <submittedName>
        <fullName evidence="10">Pantothenate transporter, putative (PAT)</fullName>
    </submittedName>
</protein>
<comment type="similarity">
    <text evidence="6">Belongs to the major facilitator superfamily. Spinster (TC 2.A.1.49) family.</text>
</comment>
<evidence type="ECO:0000256" key="4">
    <source>
        <dbReference type="ARBA" id="ARBA00022989"/>
    </source>
</evidence>
<dbReference type="GO" id="GO:0016020">
    <property type="term" value="C:membrane"/>
    <property type="evidence" value="ECO:0007669"/>
    <property type="project" value="UniProtKB-SubCell"/>
</dbReference>
<feature type="transmembrane region" description="Helical" evidence="8">
    <location>
        <begin position="581"/>
        <end position="601"/>
    </location>
</feature>
<feature type="transmembrane region" description="Helical" evidence="8">
    <location>
        <begin position="461"/>
        <end position="481"/>
    </location>
</feature>
<dbReference type="PANTHER" id="PTHR23505">
    <property type="entry name" value="SPINSTER"/>
    <property type="match status" value="1"/>
</dbReference>
<evidence type="ECO:0000259" key="9">
    <source>
        <dbReference type="PROSITE" id="PS50850"/>
    </source>
</evidence>
<feature type="transmembrane region" description="Helical" evidence="8">
    <location>
        <begin position="279"/>
        <end position="304"/>
    </location>
</feature>
<evidence type="ECO:0000256" key="3">
    <source>
        <dbReference type="ARBA" id="ARBA00022692"/>
    </source>
</evidence>
<name>A0A1A8YJW2_PLAOA</name>
<dbReference type="PROSITE" id="PS50850">
    <property type="entry name" value="MFS"/>
    <property type="match status" value="1"/>
</dbReference>
<dbReference type="InterPro" id="IPR020846">
    <property type="entry name" value="MFS_dom"/>
</dbReference>
<evidence type="ECO:0000256" key="5">
    <source>
        <dbReference type="ARBA" id="ARBA00023136"/>
    </source>
</evidence>
<evidence type="ECO:0000256" key="2">
    <source>
        <dbReference type="ARBA" id="ARBA00022448"/>
    </source>
</evidence>
<evidence type="ECO:0000313" key="11">
    <source>
        <dbReference type="Proteomes" id="UP000078555"/>
    </source>
</evidence>
<feature type="domain" description="Major facilitator superfamily (MFS) profile" evidence="9">
    <location>
        <begin position="154"/>
        <end position="604"/>
    </location>
</feature>
<dbReference type="InterPro" id="IPR011701">
    <property type="entry name" value="MFS"/>
</dbReference>
<reference evidence="11" key="1">
    <citation type="submission" date="2016-05" db="EMBL/GenBank/DDBJ databases">
        <authorList>
            <person name="Naeem R."/>
        </authorList>
    </citation>
    <scope>NUCLEOTIDE SEQUENCE [LARGE SCALE GENOMIC DNA]</scope>
</reference>
<keyword evidence="11" id="KW-1185">Reference proteome</keyword>
<feature type="transmembrane region" description="Helical" evidence="8">
    <location>
        <begin position="525"/>
        <end position="549"/>
    </location>
</feature>
<evidence type="ECO:0000256" key="7">
    <source>
        <dbReference type="SAM" id="MobiDB-lite"/>
    </source>
</evidence>
<dbReference type="SUPFAM" id="SSF103473">
    <property type="entry name" value="MFS general substrate transporter"/>
    <property type="match status" value="1"/>
</dbReference>
<dbReference type="PANTHER" id="PTHR23505:SF52">
    <property type="entry name" value="MAJOR FACILITATOR SUPERFAMILY PROTEIN"/>
    <property type="match status" value="1"/>
</dbReference>
<feature type="transmembrane region" description="Helical" evidence="8">
    <location>
        <begin position="310"/>
        <end position="333"/>
    </location>
</feature>
<evidence type="ECO:0000313" key="10">
    <source>
        <dbReference type="EMBL" id="SBT31834.1"/>
    </source>
</evidence>
<proteinExistence type="inferred from homology"/>
<sequence length="634" mass="70188">MLAMNYRDIPSKHTEGEEARSSQTFAIWKPVAGYLQSAFHTTRAPQTNAQEEHTAQGVPRHNFPVSARHKYSYTLFAIIAILSFLRTFSPVLFSKGDPYMEGRKSTLPIGNVLVEETEKLVDTYRFENALSGNLKKKTSGNKKDGKNSMAFHKSLAVVNVAAGLDGCDDQLLPASFRALEADLNLHPSLLGYITLAQTLMLSLFSPIWGFLSDKYSRKWMLVFGTALWGVATILLANINDFAHILFFRAINGLALGSIGPISQSILADAAKNESLGLSFGLVQLSSSIGRLIGGVVTTTVALKYFGGIRGWRLCFIIVGILSILLSIIVALFVEDAPRQVRKKKKMEYLDGDEVDVGTNGVRMITQQHTQSYILYQNIVELLKDSLSKKSIIIILLEGFTGTIPWLALSFNTMFFQYCGLSDLQAAIITGFLLIGSAIGGVIGGHFGDIMHDISNKHGRPFLGQLAMFGRVPLVLLTYLVIPQKKESFELFAMSCFFLGLSSIAGVAVNRPIVSDIIRPDYRGTVFSLTIAIEGVGSSLIGAPLFGYLAEKVFKYQNNNLLISEMSEELRKNNAEALSKTLLYLTLVPWVLSFLFYSLLHFTYGKEYSRMNEIIENEYKYDDEDEETAPDKGDN</sequence>
<feature type="transmembrane region" description="Helical" evidence="8">
    <location>
        <begin position="391"/>
        <end position="414"/>
    </location>
</feature>
<comment type="subcellular location">
    <subcellularLocation>
        <location evidence="1">Membrane</location>
        <topology evidence="1">Multi-pass membrane protein</topology>
    </subcellularLocation>
</comment>
<evidence type="ECO:0000256" key="6">
    <source>
        <dbReference type="ARBA" id="ARBA00024338"/>
    </source>
</evidence>
<feature type="transmembrane region" description="Helical" evidence="8">
    <location>
        <begin position="244"/>
        <end position="267"/>
    </location>
</feature>
<dbReference type="CDD" id="cd17328">
    <property type="entry name" value="MFS_spinster_like"/>
    <property type="match status" value="1"/>
</dbReference>
<organism evidence="10 11">
    <name type="scientific">Plasmodium ovale wallikeri</name>
    <dbReference type="NCBI Taxonomy" id="864142"/>
    <lineage>
        <taxon>Eukaryota</taxon>
        <taxon>Sar</taxon>
        <taxon>Alveolata</taxon>
        <taxon>Apicomplexa</taxon>
        <taxon>Aconoidasida</taxon>
        <taxon>Haemosporida</taxon>
        <taxon>Plasmodiidae</taxon>
        <taxon>Plasmodium</taxon>
        <taxon>Plasmodium (Plasmodium)</taxon>
    </lineage>
</organism>
<accession>A0A1A8YJW2</accession>
<dbReference type="Proteomes" id="UP000078555">
    <property type="component" value="Unassembled WGS sequence"/>
</dbReference>
<feature type="transmembrane region" description="Helical" evidence="8">
    <location>
        <begin position="189"/>
        <end position="211"/>
    </location>
</feature>
<feature type="region of interest" description="Disordered" evidence="7">
    <location>
        <begin position="1"/>
        <end position="21"/>
    </location>
</feature>
<dbReference type="Gene3D" id="1.20.1250.20">
    <property type="entry name" value="MFS general substrate transporter like domains"/>
    <property type="match status" value="2"/>
</dbReference>
<keyword evidence="5 8" id="KW-0472">Membrane</keyword>
<feature type="transmembrane region" description="Helical" evidence="8">
    <location>
        <begin position="487"/>
        <end position="513"/>
    </location>
</feature>
<dbReference type="EMBL" id="FLRD01000026">
    <property type="protein sequence ID" value="SBT31834.1"/>
    <property type="molecule type" value="Genomic_DNA"/>
</dbReference>
<dbReference type="AlphaFoldDB" id="A0A1A8YJW2"/>
<feature type="transmembrane region" description="Helical" evidence="8">
    <location>
        <begin position="426"/>
        <end position="449"/>
    </location>
</feature>
<dbReference type="GO" id="GO:0022857">
    <property type="term" value="F:transmembrane transporter activity"/>
    <property type="evidence" value="ECO:0007669"/>
    <property type="project" value="InterPro"/>
</dbReference>
<feature type="compositionally biased region" description="Basic and acidic residues" evidence="7">
    <location>
        <begin position="9"/>
        <end position="20"/>
    </location>
</feature>
<evidence type="ECO:0000256" key="8">
    <source>
        <dbReference type="SAM" id="Phobius"/>
    </source>
</evidence>
<keyword evidence="3 8" id="KW-0812">Transmembrane</keyword>
<dbReference type="InterPro" id="IPR044770">
    <property type="entry name" value="MFS_spinster-like"/>
</dbReference>
<dbReference type="InterPro" id="IPR036259">
    <property type="entry name" value="MFS_trans_sf"/>
</dbReference>